<comment type="caution">
    <text evidence="1">The sequence shown here is derived from an EMBL/GenBank/DDBJ whole genome shotgun (WGS) entry which is preliminary data.</text>
</comment>
<evidence type="ECO:0000313" key="2">
    <source>
        <dbReference type="Proteomes" id="UP000018895"/>
    </source>
</evidence>
<dbReference type="EMBL" id="BAUU01000006">
    <property type="protein sequence ID" value="GAE29746.1"/>
    <property type="molecule type" value="Genomic_DNA"/>
</dbReference>
<protein>
    <submittedName>
        <fullName evidence="1">Uncharacterized protein</fullName>
    </submittedName>
</protein>
<name>W4QCG3_9BACI</name>
<keyword evidence="2" id="KW-1185">Reference proteome</keyword>
<dbReference type="STRING" id="1236971.JCM9152_1126"/>
<dbReference type="AlphaFoldDB" id="W4QCG3"/>
<sequence>MNIETNAFGIQFRSDNENESLTVYDGGEAFGTANGVDGGFSYTNDLEHNTLYSRVASLSSDSPDLNTQLYEYNLNSDFETFIDLDFLPYLDAKKEIKEQLSTVGFPEIELDVVFALDEKMMDIHQERFLESTNDEHELTVFDLSKDDEAYLFFFRQVIDNVPIINEVWSFDTREAVDPYEPSIMVLYNHNGMVHIDATYLYHILESTEEFPLIKEVEALDLIIDHFSSFIINKQTVIESMELNYVAVHGENEFELVPSWVFRLKIDDVYEDPIDHSKHDVHTYDYFVINAINGERISGVNDKQ</sequence>
<organism evidence="1 2">
    <name type="scientific">Halalkalibacter hemicellulosilyticusJCM 9152</name>
    <dbReference type="NCBI Taxonomy" id="1236971"/>
    <lineage>
        <taxon>Bacteria</taxon>
        <taxon>Bacillati</taxon>
        <taxon>Bacillota</taxon>
        <taxon>Bacilli</taxon>
        <taxon>Bacillales</taxon>
        <taxon>Bacillaceae</taxon>
        <taxon>Halalkalibacter</taxon>
    </lineage>
</organism>
<reference evidence="1" key="1">
    <citation type="journal article" date="2014" name="Genome Announc.">
        <title>Draft Genome Sequences of Three Alkaliphilic Bacillus Strains, Bacillus wakoensis JCM 9140T, Bacillus akibai JCM 9157T, and Bacillus hemicellulosilyticus JCM 9152T.</title>
        <authorList>
            <person name="Yuki M."/>
            <person name="Oshima K."/>
            <person name="Suda W."/>
            <person name="Oshida Y."/>
            <person name="Kitamura K."/>
            <person name="Iida T."/>
            <person name="Hattori M."/>
            <person name="Ohkuma M."/>
        </authorList>
    </citation>
    <scope>NUCLEOTIDE SEQUENCE [LARGE SCALE GENOMIC DNA]</scope>
    <source>
        <strain evidence="1">JCM 9152</strain>
    </source>
</reference>
<proteinExistence type="predicted"/>
<evidence type="ECO:0000313" key="1">
    <source>
        <dbReference type="EMBL" id="GAE29746.1"/>
    </source>
</evidence>
<gene>
    <name evidence="1" type="ORF">JCM9152_1126</name>
</gene>
<dbReference type="Proteomes" id="UP000018895">
    <property type="component" value="Unassembled WGS sequence"/>
</dbReference>
<dbReference type="Gene3D" id="2.40.128.690">
    <property type="entry name" value="YycH protein, domain 3-like"/>
    <property type="match status" value="1"/>
</dbReference>
<accession>W4QCG3</accession>